<sequence length="225" mass="24279">MVVSERPPVDPPQPATRSRAATRARLLAAASEVFAEVGLGEASVERICDRAGFTRGAFYSNFASKDEMFLELAGEVARERVAGVRVRVADLTAADRFDPQATDASVIIRALDVVGDDRHSTLLMHEISIKAMRDAEFAVAYRAQEEEILAEVVQLMDDIVEMKGLALRADSRAAAVIILAVWTDAATRAAVSGLDAAAATEMRTRRLSGVVELLLERPNAAQSRA</sequence>
<evidence type="ECO:0000259" key="5">
    <source>
        <dbReference type="PROSITE" id="PS50977"/>
    </source>
</evidence>
<dbReference type="SUPFAM" id="SSF46689">
    <property type="entry name" value="Homeodomain-like"/>
    <property type="match status" value="1"/>
</dbReference>
<dbReference type="EMBL" id="BMHO01000002">
    <property type="protein sequence ID" value="GGD45513.1"/>
    <property type="molecule type" value="Genomic_DNA"/>
</dbReference>
<organism evidence="6 7">
    <name type="scientific">Microbacterium faecale</name>
    <dbReference type="NCBI Taxonomy" id="1804630"/>
    <lineage>
        <taxon>Bacteria</taxon>
        <taxon>Bacillati</taxon>
        <taxon>Actinomycetota</taxon>
        <taxon>Actinomycetes</taxon>
        <taxon>Micrococcales</taxon>
        <taxon>Microbacteriaceae</taxon>
        <taxon>Microbacterium</taxon>
    </lineage>
</organism>
<dbReference type="Gene3D" id="1.10.357.10">
    <property type="entry name" value="Tetracycline Repressor, domain 2"/>
    <property type="match status" value="1"/>
</dbReference>
<gene>
    <name evidence="6" type="ORF">GCM10010915_28500</name>
</gene>
<evidence type="ECO:0000256" key="3">
    <source>
        <dbReference type="ARBA" id="ARBA00023163"/>
    </source>
</evidence>
<keyword evidence="2 4" id="KW-0238">DNA-binding</keyword>
<dbReference type="PROSITE" id="PS50977">
    <property type="entry name" value="HTH_TETR_2"/>
    <property type="match status" value="1"/>
</dbReference>
<protein>
    <recommendedName>
        <fullName evidence="5">HTH tetR-type domain-containing protein</fullName>
    </recommendedName>
</protein>
<comment type="caution">
    <text evidence="6">The sequence shown here is derived from an EMBL/GenBank/DDBJ whole genome shotgun (WGS) entry which is preliminary data.</text>
</comment>
<keyword evidence="3" id="KW-0804">Transcription</keyword>
<evidence type="ECO:0000256" key="1">
    <source>
        <dbReference type="ARBA" id="ARBA00023015"/>
    </source>
</evidence>
<dbReference type="PRINTS" id="PR00455">
    <property type="entry name" value="HTHTETR"/>
</dbReference>
<dbReference type="Pfam" id="PF00440">
    <property type="entry name" value="TetR_N"/>
    <property type="match status" value="1"/>
</dbReference>
<feature type="DNA-binding region" description="H-T-H motif" evidence="4">
    <location>
        <begin position="43"/>
        <end position="62"/>
    </location>
</feature>
<evidence type="ECO:0000313" key="6">
    <source>
        <dbReference type="EMBL" id="GGD45513.1"/>
    </source>
</evidence>
<evidence type="ECO:0000256" key="4">
    <source>
        <dbReference type="PROSITE-ProRule" id="PRU00335"/>
    </source>
</evidence>
<dbReference type="AlphaFoldDB" id="A0A916YIB2"/>
<name>A0A916YIB2_9MICO</name>
<reference evidence="6" key="2">
    <citation type="submission" date="2020-09" db="EMBL/GenBank/DDBJ databases">
        <authorList>
            <person name="Sun Q."/>
            <person name="Zhou Y."/>
        </authorList>
    </citation>
    <scope>NUCLEOTIDE SEQUENCE</scope>
    <source>
        <strain evidence="6">CGMCC 1.15152</strain>
    </source>
</reference>
<dbReference type="InterPro" id="IPR009057">
    <property type="entry name" value="Homeodomain-like_sf"/>
</dbReference>
<feature type="domain" description="HTH tetR-type" evidence="5">
    <location>
        <begin position="20"/>
        <end position="80"/>
    </location>
</feature>
<evidence type="ECO:0000256" key="2">
    <source>
        <dbReference type="ARBA" id="ARBA00023125"/>
    </source>
</evidence>
<keyword evidence="7" id="KW-1185">Reference proteome</keyword>
<keyword evidence="1" id="KW-0805">Transcription regulation</keyword>
<accession>A0A916YIB2</accession>
<proteinExistence type="predicted"/>
<dbReference type="PANTHER" id="PTHR47506">
    <property type="entry name" value="TRANSCRIPTIONAL REGULATORY PROTEIN"/>
    <property type="match status" value="1"/>
</dbReference>
<dbReference type="Proteomes" id="UP000633205">
    <property type="component" value="Unassembled WGS sequence"/>
</dbReference>
<dbReference type="GO" id="GO:0003677">
    <property type="term" value="F:DNA binding"/>
    <property type="evidence" value="ECO:0007669"/>
    <property type="project" value="UniProtKB-UniRule"/>
</dbReference>
<reference evidence="6" key="1">
    <citation type="journal article" date="2014" name="Int. J. Syst. Evol. Microbiol.">
        <title>Complete genome sequence of Corynebacterium casei LMG S-19264T (=DSM 44701T), isolated from a smear-ripened cheese.</title>
        <authorList>
            <consortium name="US DOE Joint Genome Institute (JGI-PGF)"/>
            <person name="Walter F."/>
            <person name="Albersmeier A."/>
            <person name="Kalinowski J."/>
            <person name="Ruckert C."/>
        </authorList>
    </citation>
    <scope>NUCLEOTIDE SEQUENCE</scope>
    <source>
        <strain evidence="6">CGMCC 1.15152</strain>
    </source>
</reference>
<dbReference type="PANTHER" id="PTHR47506:SF7">
    <property type="entry name" value="TRANSCRIPTIONAL REGULATORY PROTEIN"/>
    <property type="match status" value="1"/>
</dbReference>
<evidence type="ECO:0000313" key="7">
    <source>
        <dbReference type="Proteomes" id="UP000633205"/>
    </source>
</evidence>
<dbReference type="InterPro" id="IPR001647">
    <property type="entry name" value="HTH_TetR"/>
</dbReference>